<evidence type="ECO:0000313" key="2">
    <source>
        <dbReference type="Proteomes" id="UP000248924"/>
    </source>
</evidence>
<organism evidence="1 2">
    <name type="scientific">Micromonospora craterilacus</name>
    <dbReference type="NCBI Taxonomy" id="1655439"/>
    <lineage>
        <taxon>Bacteria</taxon>
        <taxon>Bacillati</taxon>
        <taxon>Actinomycetota</taxon>
        <taxon>Actinomycetes</taxon>
        <taxon>Micromonosporales</taxon>
        <taxon>Micromonosporaceae</taxon>
        <taxon>Micromonospora</taxon>
    </lineage>
</organism>
<accession>A0A2W2EIK7</accession>
<gene>
    <name evidence="1" type="ORF">C1I95_05755</name>
</gene>
<protein>
    <submittedName>
        <fullName evidence="1">Uncharacterized protein</fullName>
    </submittedName>
</protein>
<keyword evidence="2" id="KW-1185">Reference proteome</keyword>
<sequence>MLAGLLVIGVLVGWWCFAAELREFREARRDGAVTAGTELDQRAGRYAEAVLAAGEQVPDDRLRALAAEHEVDVWEIRREPELSLVIEASEGYGRWPQGTLRACHRLDFRALGAPAAGFELARLPACPTPPTPLRRADWRYDTGVGRSSD</sequence>
<dbReference type="Proteomes" id="UP000248924">
    <property type="component" value="Unassembled WGS sequence"/>
</dbReference>
<dbReference type="EMBL" id="POTY01000021">
    <property type="protein sequence ID" value="PZG22173.1"/>
    <property type="molecule type" value="Genomic_DNA"/>
</dbReference>
<dbReference type="AlphaFoldDB" id="A0A2W2EIK7"/>
<evidence type="ECO:0000313" key="1">
    <source>
        <dbReference type="EMBL" id="PZG22173.1"/>
    </source>
</evidence>
<reference evidence="1 2" key="1">
    <citation type="submission" date="2018-01" db="EMBL/GenBank/DDBJ databases">
        <title>Draft genome sequence of Jishengella sp. NA12.</title>
        <authorList>
            <person name="Sahin N."/>
            <person name="Ay H."/>
            <person name="Saygin H."/>
        </authorList>
    </citation>
    <scope>NUCLEOTIDE SEQUENCE [LARGE SCALE GENOMIC DNA]</scope>
    <source>
        <strain evidence="1 2">NA12</strain>
    </source>
</reference>
<name>A0A2W2EIK7_9ACTN</name>
<proteinExistence type="predicted"/>
<comment type="caution">
    <text evidence="1">The sequence shown here is derived from an EMBL/GenBank/DDBJ whole genome shotgun (WGS) entry which is preliminary data.</text>
</comment>